<dbReference type="EMBL" id="JABDJR010000094">
    <property type="protein sequence ID" value="NNF05638.1"/>
    <property type="molecule type" value="Genomic_DNA"/>
</dbReference>
<evidence type="ECO:0000256" key="1">
    <source>
        <dbReference type="SAM" id="Phobius"/>
    </source>
</evidence>
<evidence type="ECO:0000313" key="2">
    <source>
        <dbReference type="EMBL" id="NNF05638.1"/>
    </source>
</evidence>
<protein>
    <submittedName>
        <fullName evidence="2">Uncharacterized protein</fullName>
    </submittedName>
</protein>
<feature type="transmembrane region" description="Helical" evidence="1">
    <location>
        <begin position="47"/>
        <end position="69"/>
    </location>
</feature>
<evidence type="ECO:0000313" key="3">
    <source>
        <dbReference type="Proteomes" id="UP000547674"/>
    </source>
</evidence>
<sequence>MFRSILGVVLGYLTIAVWLGIALTLLWKALGPDFAFEPGTLNTTMGWALSVIPIDLMGAMMGGLVAALIDKRKIAVKVLAGFVLILGLMSAVMHIQMDDPTVAAEMLAEKPITEWSSFEAASGAIQPMWYNFVLPIVGMVGVLLGGRLKKTN</sequence>
<reference evidence="2 3" key="1">
    <citation type="submission" date="2020-03" db="EMBL/GenBank/DDBJ databases">
        <title>Metabolic flexibility allows generalist bacteria to become dominant in a frequently disturbed ecosystem.</title>
        <authorList>
            <person name="Chen Y.-J."/>
            <person name="Leung P.M."/>
            <person name="Bay S.K."/>
            <person name="Hugenholtz P."/>
            <person name="Kessler A.J."/>
            <person name="Shelley G."/>
            <person name="Waite D.W."/>
            <person name="Cook P.L."/>
            <person name="Greening C."/>
        </authorList>
    </citation>
    <scope>NUCLEOTIDE SEQUENCE [LARGE SCALE GENOMIC DNA]</scope>
    <source>
        <strain evidence="2">SS_bin_28</strain>
    </source>
</reference>
<gene>
    <name evidence="2" type="ORF">HKN21_02645</name>
</gene>
<name>A0A7Y2ECI1_UNCEI</name>
<accession>A0A7Y2ECI1</accession>
<feature type="transmembrane region" description="Helical" evidence="1">
    <location>
        <begin position="76"/>
        <end position="97"/>
    </location>
</feature>
<feature type="transmembrane region" description="Helical" evidence="1">
    <location>
        <begin position="128"/>
        <end position="146"/>
    </location>
</feature>
<organism evidence="2 3">
    <name type="scientific">Eiseniibacteriota bacterium</name>
    <dbReference type="NCBI Taxonomy" id="2212470"/>
    <lineage>
        <taxon>Bacteria</taxon>
        <taxon>Candidatus Eiseniibacteriota</taxon>
    </lineage>
</organism>
<keyword evidence="1" id="KW-1133">Transmembrane helix</keyword>
<dbReference type="AlphaFoldDB" id="A0A7Y2ECI1"/>
<feature type="transmembrane region" description="Helical" evidence="1">
    <location>
        <begin position="5"/>
        <end position="27"/>
    </location>
</feature>
<keyword evidence="1" id="KW-0812">Transmembrane</keyword>
<comment type="caution">
    <text evidence="2">The sequence shown here is derived from an EMBL/GenBank/DDBJ whole genome shotgun (WGS) entry which is preliminary data.</text>
</comment>
<dbReference type="Proteomes" id="UP000547674">
    <property type="component" value="Unassembled WGS sequence"/>
</dbReference>
<keyword evidence="1" id="KW-0472">Membrane</keyword>
<proteinExistence type="predicted"/>